<feature type="compositionally biased region" description="Basic and acidic residues" evidence="13">
    <location>
        <begin position="16"/>
        <end position="26"/>
    </location>
</feature>
<keyword evidence="7" id="KW-0833">Ubl conjugation pathway</keyword>
<keyword evidence="5" id="KW-0479">Metal-binding</keyword>
<dbReference type="STRING" id="4540.A0A3L6SGB2"/>
<evidence type="ECO:0000256" key="1">
    <source>
        <dbReference type="ARBA" id="ARBA00004167"/>
    </source>
</evidence>
<dbReference type="PANTHER" id="PTHR45768">
    <property type="entry name" value="E3 UBIQUITIN-PROTEIN LIGASE RNF13-LIKE"/>
    <property type="match status" value="1"/>
</dbReference>
<feature type="domain" description="RING-type" evidence="14">
    <location>
        <begin position="56"/>
        <end position="98"/>
    </location>
</feature>
<evidence type="ECO:0000256" key="8">
    <source>
        <dbReference type="ARBA" id="ARBA00022833"/>
    </source>
</evidence>
<evidence type="ECO:0000259" key="14">
    <source>
        <dbReference type="PROSITE" id="PS50089"/>
    </source>
</evidence>
<sequence length="140" mass="14589">MDLPTLLAHRGVRAAGGRDARLDPRRQGPGAAEAGRGGASGVRARRGGAASSALQCAVCLAEKNDGERGRLLPVGGHRFHVECIDRWLRANSTCPVCRAAAVGQPDAVEAQRKGGPAPAMFVVQTRAGPAYFYAGNNVFL</sequence>
<keyword evidence="4" id="KW-0812">Transmembrane</keyword>
<evidence type="ECO:0000256" key="9">
    <source>
        <dbReference type="ARBA" id="ARBA00022989"/>
    </source>
</evidence>
<evidence type="ECO:0000256" key="4">
    <source>
        <dbReference type="ARBA" id="ARBA00022692"/>
    </source>
</evidence>
<keyword evidence="16" id="KW-1185">Reference proteome</keyword>
<protein>
    <submittedName>
        <fullName evidence="15">E3 ubiquitin-protein ligase EL5-like</fullName>
    </submittedName>
</protein>
<dbReference type="Proteomes" id="UP000275267">
    <property type="component" value="Unassembled WGS sequence"/>
</dbReference>
<reference evidence="16" key="1">
    <citation type="journal article" date="2019" name="Nat. Commun.">
        <title>The genome of broomcorn millet.</title>
        <authorList>
            <person name="Zou C."/>
            <person name="Miki D."/>
            <person name="Li D."/>
            <person name="Tang Q."/>
            <person name="Xiao L."/>
            <person name="Rajput S."/>
            <person name="Deng P."/>
            <person name="Jia W."/>
            <person name="Huang R."/>
            <person name="Zhang M."/>
            <person name="Sun Y."/>
            <person name="Hu J."/>
            <person name="Fu X."/>
            <person name="Schnable P.S."/>
            <person name="Li F."/>
            <person name="Zhang H."/>
            <person name="Feng B."/>
            <person name="Zhu X."/>
            <person name="Liu R."/>
            <person name="Schnable J.C."/>
            <person name="Zhu J.-K."/>
            <person name="Zhang H."/>
        </authorList>
    </citation>
    <scope>NUCLEOTIDE SEQUENCE [LARGE SCALE GENOMIC DNA]</scope>
</reference>
<dbReference type="EMBL" id="PQIB02000005">
    <property type="protein sequence ID" value="RLN19132.1"/>
    <property type="molecule type" value="Genomic_DNA"/>
</dbReference>
<name>A0A3L6SGB2_PANMI</name>
<dbReference type="GO" id="GO:0016740">
    <property type="term" value="F:transferase activity"/>
    <property type="evidence" value="ECO:0007669"/>
    <property type="project" value="UniProtKB-KW"/>
</dbReference>
<dbReference type="InterPro" id="IPR013083">
    <property type="entry name" value="Znf_RING/FYVE/PHD"/>
</dbReference>
<evidence type="ECO:0000256" key="7">
    <source>
        <dbReference type="ARBA" id="ARBA00022786"/>
    </source>
</evidence>
<evidence type="ECO:0000256" key="10">
    <source>
        <dbReference type="ARBA" id="ARBA00023136"/>
    </source>
</evidence>
<dbReference type="SMART" id="SM00184">
    <property type="entry name" value="RING"/>
    <property type="match status" value="1"/>
</dbReference>
<evidence type="ECO:0000313" key="15">
    <source>
        <dbReference type="EMBL" id="RLN19132.1"/>
    </source>
</evidence>
<evidence type="ECO:0000256" key="5">
    <source>
        <dbReference type="ARBA" id="ARBA00022723"/>
    </source>
</evidence>
<feature type="region of interest" description="Disordered" evidence="13">
    <location>
        <begin position="14"/>
        <end position="46"/>
    </location>
</feature>
<dbReference type="Pfam" id="PF13639">
    <property type="entry name" value="zf-RING_2"/>
    <property type="match status" value="1"/>
</dbReference>
<gene>
    <name evidence="15" type="ORF">C2845_PM02G26730</name>
</gene>
<comment type="caution">
    <text evidence="15">The sequence shown here is derived from an EMBL/GenBank/DDBJ whole genome shotgun (WGS) entry which is preliminary data.</text>
</comment>
<evidence type="ECO:0000256" key="11">
    <source>
        <dbReference type="ARBA" id="ARBA00024209"/>
    </source>
</evidence>
<comment type="pathway">
    <text evidence="2">Protein modification; protein ubiquitination.</text>
</comment>
<evidence type="ECO:0000256" key="6">
    <source>
        <dbReference type="ARBA" id="ARBA00022771"/>
    </source>
</evidence>
<accession>A0A3L6SGB2</accession>
<dbReference type="AlphaFoldDB" id="A0A3L6SGB2"/>
<evidence type="ECO:0000256" key="3">
    <source>
        <dbReference type="ARBA" id="ARBA00022679"/>
    </source>
</evidence>
<evidence type="ECO:0000313" key="16">
    <source>
        <dbReference type="Proteomes" id="UP000275267"/>
    </source>
</evidence>
<organism evidence="15 16">
    <name type="scientific">Panicum miliaceum</name>
    <name type="common">Proso millet</name>
    <name type="synonym">Broomcorn millet</name>
    <dbReference type="NCBI Taxonomy" id="4540"/>
    <lineage>
        <taxon>Eukaryota</taxon>
        <taxon>Viridiplantae</taxon>
        <taxon>Streptophyta</taxon>
        <taxon>Embryophyta</taxon>
        <taxon>Tracheophyta</taxon>
        <taxon>Spermatophyta</taxon>
        <taxon>Magnoliopsida</taxon>
        <taxon>Liliopsida</taxon>
        <taxon>Poales</taxon>
        <taxon>Poaceae</taxon>
        <taxon>PACMAD clade</taxon>
        <taxon>Panicoideae</taxon>
        <taxon>Panicodae</taxon>
        <taxon>Paniceae</taxon>
        <taxon>Panicinae</taxon>
        <taxon>Panicum</taxon>
        <taxon>Panicum sect. Panicum</taxon>
    </lineage>
</organism>
<evidence type="ECO:0000256" key="2">
    <source>
        <dbReference type="ARBA" id="ARBA00004906"/>
    </source>
</evidence>
<dbReference type="SUPFAM" id="SSF57850">
    <property type="entry name" value="RING/U-box"/>
    <property type="match status" value="1"/>
</dbReference>
<keyword evidence="3" id="KW-0808">Transferase</keyword>
<dbReference type="Gene3D" id="3.30.40.10">
    <property type="entry name" value="Zinc/RING finger domain, C3HC4 (zinc finger)"/>
    <property type="match status" value="1"/>
</dbReference>
<dbReference type="OrthoDB" id="8062037at2759"/>
<keyword evidence="8" id="KW-0862">Zinc</keyword>
<keyword evidence="10" id="KW-0472">Membrane</keyword>
<keyword evidence="9" id="KW-1133">Transmembrane helix</keyword>
<comment type="similarity">
    <text evidence="11">Belongs to the RING-type zinc finger family. ATL subfamily.</text>
</comment>
<dbReference type="PROSITE" id="PS50089">
    <property type="entry name" value="ZF_RING_2"/>
    <property type="match status" value="1"/>
</dbReference>
<dbReference type="GO" id="GO:0016020">
    <property type="term" value="C:membrane"/>
    <property type="evidence" value="ECO:0007669"/>
    <property type="project" value="UniProtKB-SubCell"/>
</dbReference>
<comment type="subcellular location">
    <subcellularLocation>
        <location evidence="1">Membrane</location>
        <topology evidence="1">Single-pass membrane protein</topology>
    </subcellularLocation>
</comment>
<evidence type="ECO:0000256" key="13">
    <source>
        <dbReference type="SAM" id="MobiDB-lite"/>
    </source>
</evidence>
<evidence type="ECO:0000256" key="12">
    <source>
        <dbReference type="PROSITE-ProRule" id="PRU00175"/>
    </source>
</evidence>
<dbReference type="PANTHER" id="PTHR45768:SF25">
    <property type="entry name" value="RING-TYPE DOMAIN-CONTAINING PROTEIN"/>
    <property type="match status" value="1"/>
</dbReference>
<dbReference type="CDD" id="cd16461">
    <property type="entry name" value="RING-H2_EL5-like"/>
    <property type="match status" value="1"/>
</dbReference>
<dbReference type="InterPro" id="IPR001841">
    <property type="entry name" value="Znf_RING"/>
</dbReference>
<keyword evidence="6 12" id="KW-0863">Zinc-finger</keyword>
<proteinExistence type="inferred from homology"/>
<dbReference type="GO" id="GO:0008270">
    <property type="term" value="F:zinc ion binding"/>
    <property type="evidence" value="ECO:0007669"/>
    <property type="project" value="UniProtKB-KW"/>
</dbReference>